<dbReference type="AlphaFoldDB" id="B1ZU69"/>
<keyword evidence="3" id="KW-1185">Reference proteome</keyword>
<evidence type="ECO:0000259" key="1">
    <source>
        <dbReference type="Pfam" id="PF06439"/>
    </source>
</evidence>
<protein>
    <recommendedName>
        <fullName evidence="1">3-keto-alpha-glucoside-1,2-lyase/3-keto-2-hydroxy-glucal hydratase domain-containing protein</fullName>
    </recommendedName>
</protein>
<dbReference type="KEGG" id="ote:Oter_3358"/>
<dbReference type="Proteomes" id="UP000007013">
    <property type="component" value="Chromosome"/>
</dbReference>
<dbReference type="Gene3D" id="2.60.120.560">
    <property type="entry name" value="Exo-inulinase, domain 1"/>
    <property type="match status" value="1"/>
</dbReference>
<accession>B1ZU69</accession>
<dbReference type="GO" id="GO:0016787">
    <property type="term" value="F:hydrolase activity"/>
    <property type="evidence" value="ECO:0007669"/>
    <property type="project" value="InterPro"/>
</dbReference>
<dbReference type="Pfam" id="PF06439">
    <property type="entry name" value="3keto-disac_hyd"/>
    <property type="match status" value="1"/>
</dbReference>
<dbReference type="RefSeq" id="WP_012376164.1">
    <property type="nucleotide sequence ID" value="NC_010571.1"/>
</dbReference>
<name>B1ZU69_OPITP</name>
<feature type="domain" description="3-keto-alpha-glucoside-1,2-lyase/3-keto-2-hydroxy-glucal hydratase" evidence="1">
    <location>
        <begin position="67"/>
        <end position="251"/>
    </location>
</feature>
<dbReference type="EMBL" id="CP001032">
    <property type="protein sequence ID" value="ACB76635.1"/>
    <property type="molecule type" value="Genomic_DNA"/>
</dbReference>
<sequence length="272" mass="30156">MLKATAERSPRTWHSALTATARARAARGRSRRIALLAILAGTGLTSTGAQPTNDLDAFETCEAIRAGFRAFRHDAFPEGKWTCEAGVLRSVKGQRVDLITRGEYQDFELELEWKVSFGANSGIMYGVTEAATETYWSGPEMQINDDPHHPDGLQPKTSAGGLYDLIGPSDRGAFKPTGDYNHIRIVSRSGHVEHWLNGIRVVAYEWDSPELRALIQQTKFAQAPLFMKQRRGHIALQSEGDEVWFRHIRIRRLSPDASDKRTSAADAGPAAK</sequence>
<evidence type="ECO:0000313" key="2">
    <source>
        <dbReference type="EMBL" id="ACB76635.1"/>
    </source>
</evidence>
<gene>
    <name evidence="2" type="ordered locus">Oter_3358</name>
</gene>
<organism evidence="2 3">
    <name type="scientific">Opitutus terrae (strain DSM 11246 / JCM 15787 / PB90-1)</name>
    <dbReference type="NCBI Taxonomy" id="452637"/>
    <lineage>
        <taxon>Bacteria</taxon>
        <taxon>Pseudomonadati</taxon>
        <taxon>Verrucomicrobiota</taxon>
        <taxon>Opitutia</taxon>
        <taxon>Opitutales</taxon>
        <taxon>Opitutaceae</taxon>
        <taxon>Opitutus</taxon>
    </lineage>
</organism>
<dbReference type="HOGENOM" id="CLU_073042_0_0_0"/>
<evidence type="ECO:0000313" key="3">
    <source>
        <dbReference type="Proteomes" id="UP000007013"/>
    </source>
</evidence>
<dbReference type="OrthoDB" id="176168at2"/>
<proteinExistence type="predicted"/>
<reference evidence="2 3" key="1">
    <citation type="journal article" date="2011" name="J. Bacteriol.">
        <title>Genome sequence of the verrucomicrobium Opitutus terrae PB90-1, an abundant inhabitant of rice paddy soil ecosystems.</title>
        <authorList>
            <person name="van Passel M.W."/>
            <person name="Kant R."/>
            <person name="Palva A."/>
            <person name="Copeland A."/>
            <person name="Lucas S."/>
            <person name="Lapidus A."/>
            <person name="Glavina del Rio T."/>
            <person name="Pitluck S."/>
            <person name="Goltsman E."/>
            <person name="Clum A."/>
            <person name="Sun H."/>
            <person name="Schmutz J."/>
            <person name="Larimer F.W."/>
            <person name="Land M.L."/>
            <person name="Hauser L."/>
            <person name="Kyrpides N."/>
            <person name="Mikhailova N."/>
            <person name="Richardson P.P."/>
            <person name="Janssen P.H."/>
            <person name="de Vos W.M."/>
            <person name="Smidt H."/>
        </authorList>
    </citation>
    <scope>NUCLEOTIDE SEQUENCE [LARGE SCALE GENOMIC DNA]</scope>
    <source>
        <strain evidence="3">DSM 11246 / JCM 15787 / PB90-1</strain>
    </source>
</reference>
<dbReference type="STRING" id="452637.Oter_3358"/>
<dbReference type="InterPro" id="IPR010496">
    <property type="entry name" value="AL/BT2_dom"/>
</dbReference>
<dbReference type="eggNOG" id="COG2133">
    <property type="taxonomic scope" value="Bacteria"/>
</dbReference>